<dbReference type="Proteomes" id="UP000198876">
    <property type="component" value="Unassembled WGS sequence"/>
</dbReference>
<keyword evidence="4" id="KW-1185">Reference proteome</keyword>
<dbReference type="PANTHER" id="PTHR46268">
    <property type="entry name" value="STRESS RESPONSE PROTEIN NHAX"/>
    <property type="match status" value="1"/>
</dbReference>
<gene>
    <name evidence="3" type="ORF">SAMN04488063_1565</name>
</gene>
<dbReference type="AlphaFoldDB" id="A0A1I2PEU6"/>
<dbReference type="InterPro" id="IPR006015">
    <property type="entry name" value="Universal_stress_UspA"/>
</dbReference>
<dbReference type="PRINTS" id="PR01438">
    <property type="entry name" value="UNVRSLSTRESS"/>
</dbReference>
<evidence type="ECO:0000259" key="2">
    <source>
        <dbReference type="Pfam" id="PF00582"/>
    </source>
</evidence>
<dbReference type="InterPro" id="IPR006016">
    <property type="entry name" value="UspA"/>
</dbReference>
<evidence type="ECO:0000313" key="4">
    <source>
        <dbReference type="Proteomes" id="UP000198876"/>
    </source>
</evidence>
<dbReference type="EMBL" id="FOOQ01000001">
    <property type="protein sequence ID" value="SFG14618.1"/>
    <property type="molecule type" value="Genomic_DNA"/>
</dbReference>
<evidence type="ECO:0000256" key="1">
    <source>
        <dbReference type="ARBA" id="ARBA00008791"/>
    </source>
</evidence>
<reference evidence="4" key="1">
    <citation type="submission" date="2016-10" db="EMBL/GenBank/DDBJ databases">
        <authorList>
            <person name="Varghese N."/>
            <person name="Submissions S."/>
        </authorList>
    </citation>
    <scope>NUCLEOTIDE SEQUENCE [LARGE SCALE GENOMIC DNA]</scope>
    <source>
        <strain evidence="4">CGMCC 1.7739</strain>
    </source>
</reference>
<dbReference type="InterPro" id="IPR014729">
    <property type="entry name" value="Rossmann-like_a/b/a_fold"/>
</dbReference>
<dbReference type="Pfam" id="PF00582">
    <property type="entry name" value="Usp"/>
    <property type="match status" value="1"/>
</dbReference>
<sequence length="155" mass="17050">MYDRILLSTDGTVASDRAESHALDLAVAHDAVLHALYVVDEDVVTAYSGDEYVDEAEGPEHGLEEHGEETLSDLRRRASEVGVDVETAIRHGRPAETIVAYADDHDADLLVLGTKRRPDEYRALLGSVTDRVLRLTARPATVVKTEVDESRQDGR</sequence>
<organism evidence="3 4">
    <name type="scientific">Halopelagius inordinatus</name>
    <dbReference type="NCBI Taxonomy" id="553467"/>
    <lineage>
        <taxon>Archaea</taxon>
        <taxon>Methanobacteriati</taxon>
        <taxon>Methanobacteriota</taxon>
        <taxon>Stenosarchaea group</taxon>
        <taxon>Halobacteria</taxon>
        <taxon>Halobacteriales</taxon>
        <taxon>Haloferacaceae</taxon>
    </lineage>
</organism>
<dbReference type="SUPFAM" id="SSF52402">
    <property type="entry name" value="Adenine nucleotide alpha hydrolases-like"/>
    <property type="match status" value="1"/>
</dbReference>
<feature type="domain" description="UspA" evidence="2">
    <location>
        <begin position="1"/>
        <end position="144"/>
    </location>
</feature>
<dbReference type="STRING" id="553467.SAMN04488063_1565"/>
<name>A0A1I2PEU6_9EURY</name>
<evidence type="ECO:0000313" key="3">
    <source>
        <dbReference type="EMBL" id="SFG14618.1"/>
    </source>
</evidence>
<comment type="similarity">
    <text evidence="1">Belongs to the universal stress protein A family.</text>
</comment>
<dbReference type="OrthoDB" id="105697at2157"/>
<proteinExistence type="inferred from homology"/>
<dbReference type="CDD" id="cd00293">
    <property type="entry name" value="USP-like"/>
    <property type="match status" value="1"/>
</dbReference>
<dbReference type="RefSeq" id="WP_092890743.1">
    <property type="nucleotide sequence ID" value="NZ_FOOQ01000001.1"/>
</dbReference>
<dbReference type="Gene3D" id="3.40.50.620">
    <property type="entry name" value="HUPs"/>
    <property type="match status" value="1"/>
</dbReference>
<accession>A0A1I2PEU6</accession>
<dbReference type="PANTHER" id="PTHR46268:SF6">
    <property type="entry name" value="UNIVERSAL STRESS PROTEIN UP12"/>
    <property type="match status" value="1"/>
</dbReference>
<protein>
    <submittedName>
        <fullName evidence="3">Nucleotide-binding universal stress protein, UspA family</fullName>
    </submittedName>
</protein>